<feature type="region of interest" description="Disordered" evidence="1">
    <location>
        <begin position="1"/>
        <end position="25"/>
    </location>
</feature>
<dbReference type="Proteomes" id="UP000319576">
    <property type="component" value="Chromosome"/>
</dbReference>
<evidence type="ECO:0000256" key="1">
    <source>
        <dbReference type="SAM" id="MobiDB-lite"/>
    </source>
</evidence>
<organism evidence="2 3">
    <name type="scientific">Urbifossiella limnaea</name>
    <dbReference type="NCBI Taxonomy" id="2528023"/>
    <lineage>
        <taxon>Bacteria</taxon>
        <taxon>Pseudomonadati</taxon>
        <taxon>Planctomycetota</taxon>
        <taxon>Planctomycetia</taxon>
        <taxon>Gemmatales</taxon>
        <taxon>Gemmataceae</taxon>
        <taxon>Urbifossiella</taxon>
    </lineage>
</organism>
<dbReference type="RefSeq" id="WP_145238562.1">
    <property type="nucleotide sequence ID" value="NZ_CP036273.1"/>
</dbReference>
<protein>
    <submittedName>
        <fullName evidence="2">Uncharacterized protein</fullName>
    </submittedName>
</protein>
<dbReference type="AlphaFoldDB" id="A0A517XT26"/>
<feature type="compositionally biased region" description="Pro residues" evidence="1">
    <location>
        <begin position="1"/>
        <end position="18"/>
    </location>
</feature>
<keyword evidence="3" id="KW-1185">Reference proteome</keyword>
<dbReference type="OrthoDB" id="290312at2"/>
<dbReference type="EMBL" id="CP036273">
    <property type="protein sequence ID" value="QDU20648.1"/>
    <property type="molecule type" value="Genomic_DNA"/>
</dbReference>
<name>A0A517XT26_9BACT</name>
<sequence length="94" mass="10187">MSTMTTPPPAEPGIPQPEPTCRTRSDGIRAEVLARLGRPAELYRVTVAPLWGNRFRVNVMTGSAAGVEIPNSYYVTADDSGTILGAEPPLRKEY</sequence>
<evidence type="ECO:0000313" key="2">
    <source>
        <dbReference type="EMBL" id="QDU20648.1"/>
    </source>
</evidence>
<reference evidence="2 3" key="1">
    <citation type="submission" date="2019-02" db="EMBL/GenBank/DDBJ databases">
        <title>Deep-cultivation of Planctomycetes and their phenomic and genomic characterization uncovers novel biology.</title>
        <authorList>
            <person name="Wiegand S."/>
            <person name="Jogler M."/>
            <person name="Boedeker C."/>
            <person name="Pinto D."/>
            <person name="Vollmers J."/>
            <person name="Rivas-Marin E."/>
            <person name="Kohn T."/>
            <person name="Peeters S.H."/>
            <person name="Heuer A."/>
            <person name="Rast P."/>
            <person name="Oberbeckmann S."/>
            <person name="Bunk B."/>
            <person name="Jeske O."/>
            <person name="Meyerdierks A."/>
            <person name="Storesund J.E."/>
            <person name="Kallscheuer N."/>
            <person name="Luecker S."/>
            <person name="Lage O.M."/>
            <person name="Pohl T."/>
            <person name="Merkel B.J."/>
            <person name="Hornburger P."/>
            <person name="Mueller R.-W."/>
            <person name="Bruemmer F."/>
            <person name="Labrenz M."/>
            <person name="Spormann A.M."/>
            <person name="Op den Camp H."/>
            <person name="Overmann J."/>
            <person name="Amann R."/>
            <person name="Jetten M.S.M."/>
            <person name="Mascher T."/>
            <person name="Medema M.H."/>
            <person name="Devos D.P."/>
            <person name="Kaster A.-K."/>
            <person name="Ovreas L."/>
            <person name="Rohde M."/>
            <person name="Galperin M.Y."/>
            <person name="Jogler C."/>
        </authorList>
    </citation>
    <scope>NUCLEOTIDE SEQUENCE [LARGE SCALE GENOMIC DNA]</scope>
    <source>
        <strain evidence="2 3">ETA_A1</strain>
    </source>
</reference>
<evidence type="ECO:0000313" key="3">
    <source>
        <dbReference type="Proteomes" id="UP000319576"/>
    </source>
</evidence>
<dbReference type="KEGG" id="uli:ETAA1_26050"/>
<accession>A0A517XT26</accession>
<proteinExistence type="predicted"/>
<gene>
    <name evidence="2" type="ORF">ETAA1_26050</name>
</gene>